<dbReference type="AlphaFoldDB" id="A0A9X1XAN3"/>
<evidence type="ECO:0000259" key="9">
    <source>
        <dbReference type="PROSITE" id="PS50928"/>
    </source>
</evidence>
<dbReference type="Gene3D" id="1.10.3720.10">
    <property type="entry name" value="MetI-like"/>
    <property type="match status" value="1"/>
</dbReference>
<dbReference type="GO" id="GO:0042956">
    <property type="term" value="P:maltodextrin transmembrane transport"/>
    <property type="evidence" value="ECO:0007669"/>
    <property type="project" value="TreeGrafter"/>
</dbReference>
<proteinExistence type="inferred from homology"/>
<dbReference type="SUPFAM" id="SSF161098">
    <property type="entry name" value="MetI-like"/>
    <property type="match status" value="1"/>
</dbReference>
<accession>A0A9X1XAN3</accession>
<sequence length="278" mass="30826">MSIKRGKIIRLTLSYLVILAAITIVIYPILWVIGSSLNPGDSLTSSTIIPEHATLQHYKELFTKTQYLTWYWNTLKICISTMVLAVIFIGLTAYAFSRYRFFGRKNGLLLFLVLQMIPQFVAILAIYILANLVGLLDTHFGLVLVYVGGLIPMNTWLAKGYFDTIPRELDESARIDGAGHFRIFWQIILPLAKPILAVVALFSFISPFADFILASILLQSDEKKTLAVGLFNMVSDEFGNSFTLFAAGSVLIAIPIGLLFLSLQRFFVSGLTAGGTKG</sequence>
<feature type="domain" description="ABC transmembrane type-1" evidence="9">
    <location>
        <begin position="71"/>
        <end position="263"/>
    </location>
</feature>
<evidence type="ECO:0000256" key="5">
    <source>
        <dbReference type="ARBA" id="ARBA00022692"/>
    </source>
</evidence>
<evidence type="ECO:0000256" key="4">
    <source>
        <dbReference type="ARBA" id="ARBA00022597"/>
    </source>
</evidence>
<evidence type="ECO:0000256" key="2">
    <source>
        <dbReference type="ARBA" id="ARBA00022448"/>
    </source>
</evidence>
<comment type="similarity">
    <text evidence="8">Belongs to the binding-protein-dependent transport system permease family.</text>
</comment>
<feature type="transmembrane region" description="Helical" evidence="8">
    <location>
        <begin position="139"/>
        <end position="157"/>
    </location>
</feature>
<organism evidence="10 11">
    <name type="scientific">Fictibacillus marinisediminis</name>
    <dbReference type="NCBI Taxonomy" id="2878389"/>
    <lineage>
        <taxon>Bacteria</taxon>
        <taxon>Bacillati</taxon>
        <taxon>Bacillota</taxon>
        <taxon>Bacilli</taxon>
        <taxon>Bacillales</taxon>
        <taxon>Fictibacillaceae</taxon>
        <taxon>Fictibacillus</taxon>
    </lineage>
</organism>
<dbReference type="Proteomes" id="UP001139011">
    <property type="component" value="Unassembled WGS sequence"/>
</dbReference>
<dbReference type="CDD" id="cd06261">
    <property type="entry name" value="TM_PBP2"/>
    <property type="match status" value="1"/>
</dbReference>
<evidence type="ECO:0000256" key="1">
    <source>
        <dbReference type="ARBA" id="ARBA00004651"/>
    </source>
</evidence>
<dbReference type="PANTHER" id="PTHR32243">
    <property type="entry name" value="MALTOSE TRANSPORT SYSTEM PERMEASE-RELATED"/>
    <property type="match status" value="1"/>
</dbReference>
<feature type="transmembrane region" description="Helical" evidence="8">
    <location>
        <begin position="108"/>
        <end position="133"/>
    </location>
</feature>
<evidence type="ECO:0000256" key="6">
    <source>
        <dbReference type="ARBA" id="ARBA00022989"/>
    </source>
</evidence>
<dbReference type="FunFam" id="1.10.3720.10:FF:000034">
    <property type="entry name" value="Sugar ABC transporter permease"/>
    <property type="match status" value="1"/>
</dbReference>
<evidence type="ECO:0000256" key="7">
    <source>
        <dbReference type="ARBA" id="ARBA00023136"/>
    </source>
</evidence>
<evidence type="ECO:0000256" key="8">
    <source>
        <dbReference type="RuleBase" id="RU363032"/>
    </source>
</evidence>
<dbReference type="InterPro" id="IPR050901">
    <property type="entry name" value="BP-dep_ABC_trans_perm"/>
</dbReference>
<keyword evidence="4" id="KW-0762">Sugar transport</keyword>
<name>A0A9X1XAN3_9BACL</name>
<evidence type="ECO:0000313" key="11">
    <source>
        <dbReference type="Proteomes" id="UP001139011"/>
    </source>
</evidence>
<keyword evidence="11" id="KW-1185">Reference proteome</keyword>
<comment type="subcellular location">
    <subcellularLocation>
        <location evidence="1 8">Cell membrane</location>
        <topology evidence="1 8">Multi-pass membrane protein</topology>
    </subcellularLocation>
</comment>
<feature type="transmembrane region" description="Helical" evidence="8">
    <location>
        <begin position="70"/>
        <end position="96"/>
    </location>
</feature>
<evidence type="ECO:0000313" key="10">
    <source>
        <dbReference type="EMBL" id="MCK6256696.1"/>
    </source>
</evidence>
<reference evidence="10" key="1">
    <citation type="submission" date="2021-09" db="EMBL/GenBank/DDBJ databases">
        <title>Genome analysis of Fictibacillus sp. KIGAM418 isolated from marine sediment.</title>
        <authorList>
            <person name="Seo M.-J."/>
            <person name="Cho E.-S."/>
            <person name="Hwang C.Y."/>
        </authorList>
    </citation>
    <scope>NUCLEOTIDE SEQUENCE</scope>
    <source>
        <strain evidence="10">KIGAM418</strain>
    </source>
</reference>
<keyword evidence="3" id="KW-1003">Cell membrane</keyword>
<keyword evidence="5 8" id="KW-0812">Transmembrane</keyword>
<feature type="transmembrane region" description="Helical" evidence="8">
    <location>
        <begin position="238"/>
        <end position="261"/>
    </location>
</feature>
<dbReference type="EMBL" id="JAIWJX010000002">
    <property type="protein sequence ID" value="MCK6256696.1"/>
    <property type="molecule type" value="Genomic_DNA"/>
</dbReference>
<dbReference type="InterPro" id="IPR000515">
    <property type="entry name" value="MetI-like"/>
</dbReference>
<comment type="caution">
    <text evidence="10">The sequence shown here is derived from an EMBL/GenBank/DDBJ whole genome shotgun (WGS) entry which is preliminary data.</text>
</comment>
<gene>
    <name evidence="10" type="ORF">LCY76_08825</name>
</gene>
<keyword evidence="2 8" id="KW-0813">Transport</keyword>
<dbReference type="GO" id="GO:0005886">
    <property type="term" value="C:plasma membrane"/>
    <property type="evidence" value="ECO:0007669"/>
    <property type="project" value="UniProtKB-SubCell"/>
</dbReference>
<evidence type="ECO:0000256" key="3">
    <source>
        <dbReference type="ARBA" id="ARBA00022475"/>
    </source>
</evidence>
<dbReference type="InterPro" id="IPR035906">
    <property type="entry name" value="MetI-like_sf"/>
</dbReference>
<protein>
    <submittedName>
        <fullName evidence="10">Sugar ABC transporter permease</fullName>
    </submittedName>
</protein>
<keyword evidence="7 8" id="KW-0472">Membrane</keyword>
<dbReference type="PANTHER" id="PTHR32243:SF34">
    <property type="entry name" value="GALACTOOLIGOSACCHARIDES TRANSPORT SYSTEM PERMEASE PROTEIN GANQ"/>
    <property type="match status" value="1"/>
</dbReference>
<keyword evidence="6 8" id="KW-1133">Transmembrane helix</keyword>
<dbReference type="PROSITE" id="PS50928">
    <property type="entry name" value="ABC_TM1"/>
    <property type="match status" value="1"/>
</dbReference>
<dbReference type="RefSeq" id="WP_248252329.1">
    <property type="nucleotide sequence ID" value="NZ_JAIWJX010000002.1"/>
</dbReference>
<feature type="transmembrane region" description="Helical" evidence="8">
    <location>
        <begin position="12"/>
        <end position="33"/>
    </location>
</feature>
<dbReference type="Pfam" id="PF00528">
    <property type="entry name" value="BPD_transp_1"/>
    <property type="match status" value="1"/>
</dbReference>
<dbReference type="GO" id="GO:0015423">
    <property type="term" value="F:ABC-type maltose transporter activity"/>
    <property type="evidence" value="ECO:0007669"/>
    <property type="project" value="TreeGrafter"/>
</dbReference>